<keyword evidence="4 10" id="KW-0328">Glycosyltransferase</keyword>
<dbReference type="EC" id="2.4.1.-" evidence="10"/>
<feature type="transmembrane region" description="Helical" evidence="10">
    <location>
        <begin position="111"/>
        <end position="129"/>
    </location>
</feature>
<feature type="transmembrane region" description="Helical" evidence="10">
    <location>
        <begin position="349"/>
        <end position="370"/>
    </location>
</feature>
<keyword evidence="7 10" id="KW-0256">Endoplasmic reticulum</keyword>
<dbReference type="PANTHER" id="PTHR22760:SF2">
    <property type="entry name" value="ALPHA-1,2-MANNOSYLTRANSFERASE ALG9"/>
    <property type="match status" value="1"/>
</dbReference>
<keyword evidence="6 10" id="KW-0812">Transmembrane</keyword>
<dbReference type="InterPro" id="IPR005599">
    <property type="entry name" value="GPI_mannosylTrfase"/>
</dbReference>
<dbReference type="GO" id="GO:0006487">
    <property type="term" value="P:protein N-linked glycosylation"/>
    <property type="evidence" value="ECO:0007669"/>
    <property type="project" value="TreeGrafter"/>
</dbReference>
<evidence type="ECO:0000313" key="12">
    <source>
        <dbReference type="EMBL" id="QID81927.1"/>
    </source>
</evidence>
<comment type="subcellular location">
    <subcellularLocation>
        <location evidence="1 10">Endoplasmic reticulum membrane</location>
        <topology evidence="1 10">Multi-pass membrane protein</topology>
    </subcellularLocation>
</comment>
<evidence type="ECO:0000256" key="8">
    <source>
        <dbReference type="ARBA" id="ARBA00022989"/>
    </source>
</evidence>
<keyword evidence="11" id="KW-0732">Signal</keyword>
<organism evidence="12 13">
    <name type="scientific">Saccharomyces pastorianus</name>
    <name type="common">Lager yeast</name>
    <name type="synonym">Saccharomyces cerevisiae x Saccharomyces eubayanus</name>
    <dbReference type="NCBI Taxonomy" id="27292"/>
    <lineage>
        <taxon>Eukaryota</taxon>
        <taxon>Fungi</taxon>
        <taxon>Dikarya</taxon>
        <taxon>Ascomycota</taxon>
        <taxon>Saccharomycotina</taxon>
        <taxon>Saccharomycetes</taxon>
        <taxon>Saccharomycetales</taxon>
        <taxon>Saccharomycetaceae</taxon>
        <taxon>Saccharomyces</taxon>
    </lineage>
</organism>
<keyword evidence="8 10" id="KW-1133">Transmembrane helix</keyword>
<feature type="transmembrane region" description="Helical" evidence="10">
    <location>
        <begin position="265"/>
        <end position="286"/>
    </location>
</feature>
<evidence type="ECO:0000256" key="4">
    <source>
        <dbReference type="ARBA" id="ARBA00022676"/>
    </source>
</evidence>
<evidence type="ECO:0000256" key="5">
    <source>
        <dbReference type="ARBA" id="ARBA00022679"/>
    </source>
</evidence>
<proteinExistence type="inferred from homology"/>
<evidence type="ECO:0000256" key="10">
    <source>
        <dbReference type="RuleBase" id="RU363075"/>
    </source>
</evidence>
<reference evidence="12 13" key="1">
    <citation type="journal article" date="2019" name="BMC Genomics">
        <title>Chromosome level assembly and comparative genome analysis confirm lager-brewing yeasts originated from a single hybridization.</title>
        <authorList>
            <person name="Salazar A.N."/>
            <person name="Gorter de Vries A.R."/>
            <person name="van den Broek M."/>
            <person name="Brouwers N."/>
            <person name="de la Torre Cortes P."/>
            <person name="Kuijpers N.G.A."/>
            <person name="Daran J.G."/>
            <person name="Abeel T."/>
        </authorList>
    </citation>
    <scope>NUCLEOTIDE SEQUENCE [LARGE SCALE GENOMIC DNA]</scope>
    <source>
        <strain evidence="12 13">CBS 1483</strain>
    </source>
</reference>
<dbReference type="EMBL" id="CP048995">
    <property type="protein sequence ID" value="QID81927.1"/>
    <property type="molecule type" value="Genomic_DNA"/>
</dbReference>
<evidence type="ECO:0000256" key="3">
    <source>
        <dbReference type="ARBA" id="ARBA00007063"/>
    </source>
</evidence>
<evidence type="ECO:0000256" key="9">
    <source>
        <dbReference type="ARBA" id="ARBA00023136"/>
    </source>
</evidence>
<keyword evidence="13" id="KW-1185">Reference proteome</keyword>
<feature type="transmembrane region" description="Helical" evidence="10">
    <location>
        <begin position="136"/>
        <end position="153"/>
    </location>
</feature>
<dbReference type="OrthoDB" id="497541at2759"/>
<feature type="transmembrane region" description="Helical" evidence="10">
    <location>
        <begin position="173"/>
        <end position="199"/>
    </location>
</feature>
<accession>A0A6C1DZH9</accession>
<evidence type="ECO:0000313" key="13">
    <source>
        <dbReference type="Proteomes" id="UP000501346"/>
    </source>
</evidence>
<protein>
    <recommendedName>
        <fullName evidence="10">Mannosyltransferase</fullName>
        <ecNumber evidence="10">2.4.1.-</ecNumber>
    </recommendedName>
</protein>
<dbReference type="UniPathway" id="UPA00378"/>
<evidence type="ECO:0000256" key="1">
    <source>
        <dbReference type="ARBA" id="ARBA00004477"/>
    </source>
</evidence>
<dbReference type="Pfam" id="PF03901">
    <property type="entry name" value="Glyco_transf_22"/>
    <property type="match status" value="1"/>
</dbReference>
<evidence type="ECO:0000256" key="7">
    <source>
        <dbReference type="ARBA" id="ARBA00022824"/>
    </source>
</evidence>
<evidence type="ECO:0000256" key="6">
    <source>
        <dbReference type="ARBA" id="ARBA00022692"/>
    </source>
</evidence>
<comment type="similarity">
    <text evidence="3 10">Belongs to the glycosyltransferase 22 family.</text>
</comment>
<keyword evidence="5 12" id="KW-0808">Transferase</keyword>
<evidence type="ECO:0000256" key="2">
    <source>
        <dbReference type="ARBA" id="ARBA00004922"/>
    </source>
</evidence>
<comment type="pathway">
    <text evidence="2">Protein modification; protein glycosylation.</text>
</comment>
<dbReference type="PANTHER" id="PTHR22760">
    <property type="entry name" value="GLYCOSYLTRANSFERASE"/>
    <property type="match status" value="1"/>
</dbReference>
<dbReference type="AlphaFoldDB" id="A0A6C1DZH9"/>
<dbReference type="GO" id="GO:0005789">
    <property type="term" value="C:endoplasmic reticulum membrane"/>
    <property type="evidence" value="ECO:0007669"/>
    <property type="project" value="UniProtKB-SubCell"/>
</dbReference>
<name>A0A6C1DZH9_SACPS</name>
<evidence type="ECO:0000256" key="11">
    <source>
        <dbReference type="SAM" id="SignalP"/>
    </source>
</evidence>
<keyword evidence="9 10" id="KW-0472">Membrane</keyword>
<dbReference type="Proteomes" id="UP000501346">
    <property type="component" value="Chromosome ScXIV"/>
</dbReference>
<feature type="signal peptide" evidence="11">
    <location>
        <begin position="1"/>
        <end position="21"/>
    </location>
</feature>
<feature type="chain" id="PRO_5025460214" description="Mannosyltransferase" evidence="11">
    <location>
        <begin position="22"/>
        <end position="555"/>
    </location>
</feature>
<feature type="transmembrane region" description="Helical" evidence="10">
    <location>
        <begin position="317"/>
        <end position="337"/>
    </location>
</feature>
<gene>
    <name evidence="12" type="primary">ALG9_1</name>
    <name evidence="12" type="ORF">GRS66_004327</name>
</gene>
<sequence>MNCKAVTISLLLLLFLTRVYIQPTFSLISDCDETFNYWEPLNLLVRGFGKQTWEYSPEYSIRSWAFLLPFYCILYPVNKFTDLESHWNFFITRACLGFFSFIMEFKLHREIAGSLALQIANIWIIFQLFNPGWFHASVELLPSAVAMLLYVGATRHSLRYLSTGSTSNFTKSLAYNFLASTLGWPFVLILSLPLCLHYLFNHRIISTIRTAFDCCLIFSLTAFAVIVTDSIFYGKLAPVSWNILFYNVINASEESGPNIFGVEPWYYYPLNLLLNFPLPVLVLAILGIFHLRLWPLWASLFTWIAVFTQQPHKEERFLYPIYGLITLSASIAFYKVLNLFNRKPILKKGIKLSVLLIVAGQAMSRIVALVNNYTAPIAVYEQFSSLNQGGVKAPVVNVCTGREWYHFPSSFLLPDNHRLKFVKSGFDGLLPGDFPESGSIFKKIRTLPKGMNNKNIYDTGKEWPITRCDYFIDIVAPINLTKDVFNPLHLMDNWNKLACAAFIDGENSKILGRAFYVPEPINRIMQIVLPKQWNQMYGVRYIDYCLFEKPTETTN</sequence>
<dbReference type="GO" id="GO:0000026">
    <property type="term" value="F:alpha-1,2-mannosyltransferase activity"/>
    <property type="evidence" value="ECO:0007669"/>
    <property type="project" value="TreeGrafter"/>
</dbReference>
<feature type="transmembrane region" description="Helical" evidence="10">
    <location>
        <begin position="211"/>
        <end position="233"/>
    </location>
</feature>